<dbReference type="AlphaFoldDB" id="A0A4Q2UF80"/>
<proteinExistence type="predicted"/>
<dbReference type="RefSeq" id="WP_129603657.1">
    <property type="nucleotide sequence ID" value="NZ_SBLB01000006.1"/>
</dbReference>
<name>A0A4Q2UF80_9BACT</name>
<keyword evidence="3" id="KW-1185">Reference proteome</keyword>
<reference evidence="2 3" key="1">
    <citation type="submission" date="2019-01" db="EMBL/GenBank/DDBJ databases">
        <title>Spirosoma flava sp. nov., a propanil-degrading bacterium isolated from herbicide-contaminated soil.</title>
        <authorList>
            <person name="Zhang L."/>
            <person name="Jiang J.-D."/>
        </authorList>
    </citation>
    <scope>NUCLEOTIDE SEQUENCE [LARGE SCALE GENOMIC DNA]</scope>
    <source>
        <strain evidence="2 3">TY50</strain>
    </source>
</reference>
<dbReference type="EMBL" id="SBLB01000006">
    <property type="protein sequence ID" value="RYC67877.1"/>
    <property type="molecule type" value="Genomic_DNA"/>
</dbReference>
<evidence type="ECO:0000313" key="2">
    <source>
        <dbReference type="EMBL" id="RYC67877.1"/>
    </source>
</evidence>
<dbReference type="Proteomes" id="UP000290407">
    <property type="component" value="Unassembled WGS sequence"/>
</dbReference>
<feature type="chain" id="PRO_5020424051" evidence="1">
    <location>
        <begin position="22"/>
        <end position="337"/>
    </location>
</feature>
<evidence type="ECO:0000256" key="1">
    <source>
        <dbReference type="SAM" id="SignalP"/>
    </source>
</evidence>
<accession>A0A4Q2UF80</accession>
<keyword evidence="1" id="KW-0732">Signal</keyword>
<feature type="signal peptide" evidence="1">
    <location>
        <begin position="1"/>
        <end position="21"/>
    </location>
</feature>
<gene>
    <name evidence="2" type="ORF">EQG79_20645</name>
</gene>
<comment type="caution">
    <text evidence="2">The sequence shown here is derived from an EMBL/GenBank/DDBJ whole genome shotgun (WGS) entry which is preliminary data.</text>
</comment>
<sequence>MAHVNRLLIIIILALAQPLAAAPAMRPKNIPCAPPDYRIYHRSIARIHDLIASQQYNDALVAYKNVFTSYDFVFLRDYKIAAQLALYLGRPGEALGFVHKGFAAGITPKQIRKHAFLRQLTDQPDWKKLKKQYPAQRVIYQQRINPAVRAEVQAMFRKDQWKALGALFTFSSRRQDHYAEKRFAPHSQIQLARLTRILKAYGYPGEKLTGNGSWGAVILSHHNSISQRHALADTLYPALKPKLLNALALGQLSPYELALIDDWYVAVKSSRREKLYGYMDDVLTETERDKVNEWRGEIGLSRVETINALMDRQQETGLNFHLPFRQPAKTRIRPDSL</sequence>
<evidence type="ECO:0000313" key="3">
    <source>
        <dbReference type="Proteomes" id="UP000290407"/>
    </source>
</evidence>
<organism evidence="2 3">
    <name type="scientific">Spirosoma sordidisoli</name>
    <dbReference type="NCBI Taxonomy" id="2502893"/>
    <lineage>
        <taxon>Bacteria</taxon>
        <taxon>Pseudomonadati</taxon>
        <taxon>Bacteroidota</taxon>
        <taxon>Cytophagia</taxon>
        <taxon>Cytophagales</taxon>
        <taxon>Cytophagaceae</taxon>
        <taxon>Spirosoma</taxon>
    </lineage>
</organism>
<protein>
    <submittedName>
        <fullName evidence="2">Uncharacterized protein</fullName>
    </submittedName>
</protein>